<dbReference type="PANTHER" id="PTHR37306:SF1">
    <property type="entry name" value="COLICIN V PRODUCTION PROTEIN"/>
    <property type="match status" value="1"/>
</dbReference>
<dbReference type="HOGENOM" id="CLU_092720_5_2_10"/>
<dbReference type="GO" id="GO:0009403">
    <property type="term" value="P:toxin biosynthetic process"/>
    <property type="evidence" value="ECO:0007669"/>
    <property type="project" value="InterPro"/>
</dbReference>
<dbReference type="Pfam" id="PF02674">
    <property type="entry name" value="Colicin_V"/>
    <property type="match status" value="1"/>
</dbReference>
<dbReference type="KEGG" id="rbc:BN938_2036"/>
<feature type="transmembrane region" description="Helical" evidence="5">
    <location>
        <begin position="62"/>
        <end position="82"/>
    </location>
</feature>
<feature type="transmembrane region" description="Helical" evidence="5">
    <location>
        <begin position="20"/>
        <end position="42"/>
    </location>
</feature>
<accession>A0A060RDT9</accession>
<keyword evidence="2 5" id="KW-0812">Transmembrane</keyword>
<dbReference type="PANTHER" id="PTHR37306">
    <property type="entry name" value="COLICIN V PRODUCTION PROTEIN"/>
    <property type="match status" value="1"/>
</dbReference>
<feature type="transmembrane region" description="Helical" evidence="5">
    <location>
        <begin position="94"/>
        <end position="117"/>
    </location>
</feature>
<keyword evidence="7" id="KW-1185">Reference proteome</keyword>
<evidence type="ECO:0008006" key="8">
    <source>
        <dbReference type="Google" id="ProtNLM"/>
    </source>
</evidence>
<reference evidence="6 7" key="1">
    <citation type="journal article" date="2015" name="Genome Announc.">
        <title>Complete Genome Sequence of the Novel Leech Symbiont Mucinivorans hirudinis M3T.</title>
        <authorList>
            <person name="Nelson M.C."/>
            <person name="Bomar L."/>
            <person name="Graf J."/>
        </authorList>
    </citation>
    <scope>NUCLEOTIDE SEQUENCE [LARGE SCALE GENOMIC DNA]</scope>
    <source>
        <strain evidence="7">M3</strain>
    </source>
</reference>
<protein>
    <recommendedName>
        <fullName evidence="8">Colicin V production protein</fullName>
    </recommendedName>
</protein>
<dbReference type="eggNOG" id="COG1286">
    <property type="taxonomic scope" value="Bacteria"/>
</dbReference>
<dbReference type="Proteomes" id="UP000027616">
    <property type="component" value="Chromosome I"/>
</dbReference>
<keyword evidence="3 5" id="KW-1133">Transmembrane helix</keyword>
<dbReference type="STRING" id="1433126.BN938_2036"/>
<evidence type="ECO:0000256" key="3">
    <source>
        <dbReference type="ARBA" id="ARBA00022989"/>
    </source>
</evidence>
<evidence type="ECO:0000313" key="7">
    <source>
        <dbReference type="Proteomes" id="UP000027616"/>
    </source>
</evidence>
<sequence>MNIIDIIVIALLLYSLWRGWTTGILVQLAGIAGVVLGAWVAFRFTQFIGEWLDSDPKYETLLFVAVIIVVAVCVIILCKLLTKVLSLGGLSLPINILGAAASFVKTLIVLALLVGLFDHFNGCGELLERKYLEESHSYKPLSGIAQNVFPYVVDLGCIK</sequence>
<comment type="subcellular location">
    <subcellularLocation>
        <location evidence="1">Membrane</location>
        <topology evidence="1">Multi-pass membrane protein</topology>
    </subcellularLocation>
</comment>
<evidence type="ECO:0000313" key="6">
    <source>
        <dbReference type="EMBL" id="CDN32109.1"/>
    </source>
</evidence>
<name>A0A060RDT9_9BACT</name>
<evidence type="ECO:0000256" key="4">
    <source>
        <dbReference type="ARBA" id="ARBA00023136"/>
    </source>
</evidence>
<organism evidence="6 7">
    <name type="scientific">Mucinivorans hirudinis</name>
    <dbReference type="NCBI Taxonomy" id="1433126"/>
    <lineage>
        <taxon>Bacteria</taxon>
        <taxon>Pseudomonadati</taxon>
        <taxon>Bacteroidota</taxon>
        <taxon>Bacteroidia</taxon>
        <taxon>Bacteroidales</taxon>
        <taxon>Rikenellaceae</taxon>
        <taxon>Mucinivorans</taxon>
    </lineage>
</organism>
<evidence type="ECO:0000256" key="5">
    <source>
        <dbReference type="SAM" id="Phobius"/>
    </source>
</evidence>
<evidence type="ECO:0000256" key="2">
    <source>
        <dbReference type="ARBA" id="ARBA00022692"/>
    </source>
</evidence>
<gene>
    <name evidence="6" type="ORF">BN938_2036</name>
</gene>
<proteinExistence type="predicted"/>
<dbReference type="OrthoDB" id="9799585at2"/>
<dbReference type="GO" id="GO:0016020">
    <property type="term" value="C:membrane"/>
    <property type="evidence" value="ECO:0007669"/>
    <property type="project" value="UniProtKB-SubCell"/>
</dbReference>
<keyword evidence="4 5" id="KW-0472">Membrane</keyword>
<dbReference type="EMBL" id="HG934468">
    <property type="protein sequence ID" value="CDN32109.1"/>
    <property type="molecule type" value="Genomic_DNA"/>
</dbReference>
<dbReference type="InterPro" id="IPR003825">
    <property type="entry name" value="Colicin-V_CvpA"/>
</dbReference>
<dbReference type="AlphaFoldDB" id="A0A060RDT9"/>
<evidence type="ECO:0000256" key="1">
    <source>
        <dbReference type="ARBA" id="ARBA00004141"/>
    </source>
</evidence>